<gene>
    <name evidence="9" type="ORF">GCM10011348_31880</name>
</gene>
<dbReference type="InterPro" id="IPR037396">
    <property type="entry name" value="FMN_HAD"/>
</dbReference>
<organism evidence="9 10">
    <name type="scientific">Marinobacterium nitratireducens</name>
    <dbReference type="NCBI Taxonomy" id="518897"/>
    <lineage>
        <taxon>Bacteria</taxon>
        <taxon>Pseudomonadati</taxon>
        <taxon>Pseudomonadota</taxon>
        <taxon>Gammaproteobacteria</taxon>
        <taxon>Oceanospirillales</taxon>
        <taxon>Oceanospirillaceae</taxon>
        <taxon>Marinobacterium</taxon>
    </lineage>
</organism>
<dbReference type="Gene3D" id="3.20.20.70">
    <property type="entry name" value="Aldolase class I"/>
    <property type="match status" value="1"/>
</dbReference>
<evidence type="ECO:0000256" key="1">
    <source>
        <dbReference type="ARBA" id="ARBA00001917"/>
    </source>
</evidence>
<comment type="similarity">
    <text evidence="5">Belongs to the FMN-dependent alpha-hydroxy acid dehydrogenase family.</text>
</comment>
<name>A0A917ZL37_9GAMM</name>
<comment type="cofactor">
    <cofactor evidence="1">
        <name>FMN</name>
        <dbReference type="ChEBI" id="CHEBI:58210"/>
    </cofactor>
</comment>
<feature type="binding site" evidence="7">
    <location>
        <position position="247"/>
    </location>
    <ligand>
        <name>FMN</name>
        <dbReference type="ChEBI" id="CHEBI:58210"/>
    </ligand>
</feature>
<sequence length="375" mass="40404">MGRHMNRQALLPPLDRIPQDLVCAADYARHARERLPAPIFEYIAGGGGDEMTLRRNREALDRLLIQPRALVDCTGGSTATAVCGQALRHPILLAPVAFQRLVHDDGELATAHAASALEAAMVVSTLASRPLEAIAAQTEAPCWFQLYFQQDRDFTLSLVRRAERAGYSHLVVTVDAPLHGIRNRAQRAGFELPPGIEPVNLKDRPPLPRATLKPHQSIVFQGMMSEAPVWQDLRWLRGQTELPILVKGILHPADARRVVDMGLDGVVVSNHGGRGLDCLPAAIEVLPRIRAAVGAEVALLLDGGIERGTDVFKALALGADAVMIGRPQIFALATAGALGVAHLLRVLREELEVTMALAGTPTVADITTKALYSGV</sequence>
<dbReference type="CDD" id="cd02809">
    <property type="entry name" value="alpha_hydroxyacid_oxid_FMN"/>
    <property type="match status" value="1"/>
</dbReference>
<dbReference type="EMBL" id="BMLT01000008">
    <property type="protein sequence ID" value="GGO84807.1"/>
    <property type="molecule type" value="Genomic_DNA"/>
</dbReference>
<dbReference type="PANTHER" id="PTHR10578">
    <property type="entry name" value="S -2-HYDROXY-ACID OXIDASE-RELATED"/>
    <property type="match status" value="1"/>
</dbReference>
<feature type="binding site" evidence="7">
    <location>
        <position position="173"/>
    </location>
    <ligand>
        <name>FMN</name>
        <dbReference type="ChEBI" id="CHEBI:58210"/>
    </ligand>
</feature>
<dbReference type="InterPro" id="IPR000262">
    <property type="entry name" value="FMN-dep_DH"/>
</dbReference>
<evidence type="ECO:0000256" key="5">
    <source>
        <dbReference type="ARBA" id="ARBA00024042"/>
    </source>
</evidence>
<dbReference type="InterPro" id="IPR013785">
    <property type="entry name" value="Aldolase_TIM"/>
</dbReference>
<feature type="binding site" evidence="7">
    <location>
        <position position="42"/>
    </location>
    <ligand>
        <name>glyoxylate</name>
        <dbReference type="ChEBI" id="CHEBI:36655"/>
    </ligand>
</feature>
<evidence type="ECO:0000256" key="3">
    <source>
        <dbReference type="ARBA" id="ARBA00022643"/>
    </source>
</evidence>
<dbReference type="GO" id="GO:0016614">
    <property type="term" value="F:oxidoreductase activity, acting on CH-OH group of donors"/>
    <property type="evidence" value="ECO:0007669"/>
    <property type="project" value="UniProtKB-ARBA"/>
</dbReference>
<dbReference type="InterPro" id="IPR012133">
    <property type="entry name" value="Alpha-hydoxy_acid_DH_FMN"/>
</dbReference>
<evidence type="ECO:0000256" key="6">
    <source>
        <dbReference type="PIRSR" id="PIRSR000138-1"/>
    </source>
</evidence>
<proteinExistence type="inferred from homology"/>
<dbReference type="Proteomes" id="UP000599578">
    <property type="component" value="Unassembled WGS sequence"/>
</dbReference>
<keyword evidence="10" id="KW-1185">Reference proteome</keyword>
<evidence type="ECO:0000256" key="2">
    <source>
        <dbReference type="ARBA" id="ARBA00022630"/>
    </source>
</evidence>
<dbReference type="Pfam" id="PF01070">
    <property type="entry name" value="FMN_dh"/>
    <property type="match status" value="1"/>
</dbReference>
<keyword evidence="3 7" id="KW-0288">FMN</keyword>
<accession>A0A917ZL37</accession>
<feature type="binding site" evidence="7">
    <location>
        <begin position="325"/>
        <end position="326"/>
    </location>
    <ligand>
        <name>FMN</name>
        <dbReference type="ChEBI" id="CHEBI:58210"/>
    </ligand>
</feature>
<keyword evidence="2 7" id="KW-0285">Flavoprotein</keyword>
<feature type="binding site" evidence="7">
    <location>
        <begin position="95"/>
        <end position="97"/>
    </location>
    <ligand>
        <name>FMN</name>
        <dbReference type="ChEBI" id="CHEBI:58210"/>
    </ligand>
</feature>
<protein>
    <submittedName>
        <fullName evidence="9">Alpha-hydroxy-acid oxidizing enzyme</fullName>
    </submittedName>
</protein>
<feature type="binding site" evidence="7">
    <location>
        <position position="271"/>
    </location>
    <ligand>
        <name>glyoxylate</name>
        <dbReference type="ChEBI" id="CHEBI:36655"/>
    </ligand>
</feature>
<dbReference type="AlphaFoldDB" id="A0A917ZL37"/>
<feature type="binding site" evidence="7">
    <location>
        <position position="269"/>
    </location>
    <ligand>
        <name>FMN</name>
        <dbReference type="ChEBI" id="CHEBI:58210"/>
    </ligand>
</feature>
<dbReference type="GO" id="GO:0010181">
    <property type="term" value="F:FMN binding"/>
    <property type="evidence" value="ECO:0007669"/>
    <property type="project" value="InterPro"/>
</dbReference>
<feature type="binding site" evidence="7">
    <location>
        <position position="147"/>
    </location>
    <ligand>
        <name>glyoxylate</name>
        <dbReference type="ChEBI" id="CHEBI:36655"/>
    </ligand>
</feature>
<dbReference type="PIRSF" id="PIRSF000138">
    <property type="entry name" value="Al-hdrx_acd_dh"/>
    <property type="match status" value="1"/>
</dbReference>
<reference evidence="9 10" key="1">
    <citation type="journal article" date="2014" name="Int. J. Syst. Evol. Microbiol.">
        <title>Complete genome sequence of Corynebacterium casei LMG S-19264T (=DSM 44701T), isolated from a smear-ripened cheese.</title>
        <authorList>
            <consortium name="US DOE Joint Genome Institute (JGI-PGF)"/>
            <person name="Walter F."/>
            <person name="Albersmeier A."/>
            <person name="Kalinowski J."/>
            <person name="Ruckert C."/>
        </authorList>
    </citation>
    <scope>NUCLEOTIDE SEQUENCE [LARGE SCALE GENOMIC DNA]</scope>
    <source>
        <strain evidence="9 10">CGMCC 1.7286</strain>
    </source>
</reference>
<evidence type="ECO:0000313" key="9">
    <source>
        <dbReference type="EMBL" id="GGO84807.1"/>
    </source>
</evidence>
<evidence type="ECO:0000259" key="8">
    <source>
        <dbReference type="PROSITE" id="PS51349"/>
    </source>
</evidence>
<feature type="binding site" evidence="7">
    <location>
        <position position="145"/>
    </location>
    <ligand>
        <name>FMN</name>
        <dbReference type="ChEBI" id="CHEBI:58210"/>
    </ligand>
</feature>
<keyword evidence="4" id="KW-0560">Oxidoreductase</keyword>
<evidence type="ECO:0000256" key="4">
    <source>
        <dbReference type="ARBA" id="ARBA00023002"/>
    </source>
</evidence>
<evidence type="ECO:0000313" key="10">
    <source>
        <dbReference type="Proteomes" id="UP000599578"/>
    </source>
</evidence>
<dbReference type="PANTHER" id="PTHR10578:SF107">
    <property type="entry name" value="2-HYDROXYACID OXIDASE 1"/>
    <property type="match status" value="1"/>
</dbReference>
<comment type="caution">
    <text evidence="9">The sequence shown here is derived from an EMBL/GenBank/DDBJ whole genome shotgun (WGS) entry which is preliminary data.</text>
</comment>
<feature type="binding site" evidence="7">
    <location>
        <position position="124"/>
    </location>
    <ligand>
        <name>FMN</name>
        <dbReference type="ChEBI" id="CHEBI:58210"/>
    </ligand>
</feature>
<feature type="binding site" evidence="7">
    <location>
        <position position="274"/>
    </location>
    <ligand>
        <name>glyoxylate</name>
        <dbReference type="ChEBI" id="CHEBI:36655"/>
    </ligand>
</feature>
<dbReference type="FunFam" id="3.20.20.70:FF:000029">
    <property type="entry name" value="L-lactate dehydrogenase"/>
    <property type="match status" value="1"/>
</dbReference>
<dbReference type="SUPFAM" id="SSF51395">
    <property type="entry name" value="FMN-linked oxidoreductases"/>
    <property type="match status" value="1"/>
</dbReference>
<evidence type="ECO:0000256" key="7">
    <source>
        <dbReference type="PIRSR" id="PIRSR000138-2"/>
    </source>
</evidence>
<dbReference type="PROSITE" id="PS51349">
    <property type="entry name" value="FMN_HYDROXY_ACID_DH_2"/>
    <property type="match status" value="1"/>
</dbReference>
<feature type="active site" description="Proton acceptor" evidence="6">
    <location>
        <position position="271"/>
    </location>
</feature>
<feature type="domain" description="FMN hydroxy acid dehydrogenase" evidence="8">
    <location>
        <begin position="16"/>
        <end position="375"/>
    </location>
</feature>
<feature type="binding site" evidence="7">
    <location>
        <position position="182"/>
    </location>
    <ligand>
        <name>glyoxylate</name>
        <dbReference type="ChEBI" id="CHEBI:36655"/>
    </ligand>
</feature>